<feature type="compositionally biased region" description="Low complexity" evidence="2">
    <location>
        <begin position="480"/>
        <end position="491"/>
    </location>
</feature>
<keyword evidence="5" id="KW-1185">Reference proteome</keyword>
<feature type="compositionally biased region" description="Basic and acidic residues" evidence="2">
    <location>
        <begin position="361"/>
        <end position="400"/>
    </location>
</feature>
<dbReference type="EMBL" id="JAEPRB010000069">
    <property type="protein sequence ID" value="KAG2223069.1"/>
    <property type="molecule type" value="Genomic_DNA"/>
</dbReference>
<sequence>MFEEDEEELELLRQYESQNNYGDKQDTASEEELDSDTEDKIMSLIHYSSGLKKKKQSQVQIQTVHSLPRQRTTSPIINTTTPDDLDSKVNETSIAPKRSISDQSDAFVFNTIQAQAKSIDNNNDDDSSFYDGSSDSDNEYGDTANYSEEEDEGISDDDSGLTEKDNLKGDEKENYDSDVDGSTDNHLHENRPSVTRIINLDEESPSYIDDEEETDEELELNNKLQDLIQDQCAECGEFKHEYRCNSLIYCNNCKRRGHTQRDCEYPREASTMCSRCRSSDHTSSQCPTIVHTYIKLDNPTPPSEPIARYCYSCGSQYHYGDECPTIPDHLRQFRTPFSIDSTRRDQRFISETPSRGSSSSEYRRNYSSERRSGDSRRGGRERERDHSRDDLDDFFGDRTSRYGRQQQQQNSQQYNGNNRRREESNSSHHHQPVAQIQRNRNRHQHEPYPNSREQREQVRNQPRKQPSPPVSQSSYRGSYNNSNNNNNNHNNTQLQRGTGSNNWNAIPQPTRSGTMNVNNAARQQRQQHAMDFPRGNSNVNGLPRPSSSGVIVPQVNKQTGSRYRGGYRR</sequence>
<keyword evidence="1" id="KW-0862">Zinc</keyword>
<keyword evidence="1" id="KW-0863">Zinc-finger</keyword>
<feature type="region of interest" description="Disordered" evidence="2">
    <location>
        <begin position="337"/>
        <end position="515"/>
    </location>
</feature>
<accession>A0A8H7S5F9</accession>
<feature type="compositionally biased region" description="Low complexity" evidence="2">
    <location>
        <begin position="402"/>
        <end position="417"/>
    </location>
</feature>
<organism evidence="4 5">
    <name type="scientific">Circinella minor</name>
    <dbReference type="NCBI Taxonomy" id="1195481"/>
    <lineage>
        <taxon>Eukaryota</taxon>
        <taxon>Fungi</taxon>
        <taxon>Fungi incertae sedis</taxon>
        <taxon>Mucoromycota</taxon>
        <taxon>Mucoromycotina</taxon>
        <taxon>Mucoromycetes</taxon>
        <taxon>Mucorales</taxon>
        <taxon>Lichtheimiaceae</taxon>
        <taxon>Circinella</taxon>
    </lineage>
</organism>
<feature type="compositionally biased region" description="Basic and acidic residues" evidence="2">
    <location>
        <begin position="161"/>
        <end position="175"/>
    </location>
</feature>
<name>A0A8H7S5F9_9FUNG</name>
<dbReference type="GO" id="GO:0008270">
    <property type="term" value="F:zinc ion binding"/>
    <property type="evidence" value="ECO:0007669"/>
    <property type="project" value="UniProtKB-KW"/>
</dbReference>
<evidence type="ECO:0000256" key="1">
    <source>
        <dbReference type="PROSITE-ProRule" id="PRU00047"/>
    </source>
</evidence>
<dbReference type="InterPro" id="IPR001878">
    <property type="entry name" value="Znf_CCHC"/>
</dbReference>
<feature type="compositionally biased region" description="Acidic residues" evidence="2">
    <location>
        <begin position="28"/>
        <end position="37"/>
    </location>
</feature>
<dbReference type="AlphaFoldDB" id="A0A8H7S5F9"/>
<dbReference type="Gene3D" id="4.10.60.10">
    <property type="entry name" value="Zinc finger, CCHC-type"/>
    <property type="match status" value="1"/>
</dbReference>
<feature type="domain" description="CCHC-type" evidence="3">
    <location>
        <begin position="310"/>
        <end position="324"/>
    </location>
</feature>
<gene>
    <name evidence="4" type="ORF">INT45_008270</name>
</gene>
<feature type="compositionally biased region" description="Polar residues" evidence="2">
    <location>
        <begin position="535"/>
        <end position="561"/>
    </location>
</feature>
<dbReference type="InterPro" id="IPR036875">
    <property type="entry name" value="Znf_CCHC_sf"/>
</dbReference>
<proteinExistence type="predicted"/>
<feature type="compositionally biased region" description="Polar residues" evidence="2">
    <location>
        <begin position="492"/>
        <end position="515"/>
    </location>
</feature>
<dbReference type="OrthoDB" id="7608935at2759"/>
<feature type="region of interest" description="Disordered" evidence="2">
    <location>
        <begin position="55"/>
        <end position="89"/>
    </location>
</feature>
<keyword evidence="1" id="KW-0479">Metal-binding</keyword>
<dbReference type="Proteomes" id="UP000646827">
    <property type="component" value="Unassembled WGS sequence"/>
</dbReference>
<feature type="compositionally biased region" description="Polar residues" evidence="2">
    <location>
        <begin position="459"/>
        <end position="479"/>
    </location>
</feature>
<feature type="compositionally biased region" description="Polar residues" evidence="2">
    <location>
        <begin position="57"/>
        <end position="82"/>
    </location>
</feature>
<feature type="domain" description="CCHC-type" evidence="3">
    <location>
        <begin position="250"/>
        <end position="263"/>
    </location>
</feature>
<evidence type="ECO:0000313" key="4">
    <source>
        <dbReference type="EMBL" id="KAG2223069.1"/>
    </source>
</evidence>
<feature type="region of interest" description="Disordered" evidence="2">
    <location>
        <begin position="531"/>
        <end position="569"/>
    </location>
</feature>
<dbReference type="PROSITE" id="PS50158">
    <property type="entry name" value="ZF_CCHC"/>
    <property type="match status" value="2"/>
</dbReference>
<evidence type="ECO:0000259" key="3">
    <source>
        <dbReference type="PROSITE" id="PS50158"/>
    </source>
</evidence>
<reference evidence="4 5" key="1">
    <citation type="submission" date="2020-12" db="EMBL/GenBank/DDBJ databases">
        <title>Metabolic potential, ecology and presence of endohyphal bacteria is reflected in genomic diversity of Mucoromycotina.</title>
        <authorList>
            <person name="Muszewska A."/>
            <person name="Okrasinska A."/>
            <person name="Steczkiewicz K."/>
            <person name="Drgas O."/>
            <person name="Orlowska M."/>
            <person name="Perlinska-Lenart U."/>
            <person name="Aleksandrzak-Piekarczyk T."/>
            <person name="Szatraj K."/>
            <person name="Zielenkiewicz U."/>
            <person name="Pilsyk S."/>
            <person name="Malc E."/>
            <person name="Mieczkowski P."/>
            <person name="Kruszewska J.S."/>
            <person name="Biernat P."/>
            <person name="Pawlowska J."/>
        </authorList>
    </citation>
    <scope>NUCLEOTIDE SEQUENCE [LARGE SCALE GENOMIC DNA]</scope>
    <source>
        <strain evidence="4 5">CBS 142.35</strain>
    </source>
</reference>
<comment type="caution">
    <text evidence="4">The sequence shown here is derived from an EMBL/GenBank/DDBJ whole genome shotgun (WGS) entry which is preliminary data.</text>
</comment>
<dbReference type="SUPFAM" id="SSF57756">
    <property type="entry name" value="Retrovirus zinc finger-like domains"/>
    <property type="match status" value="1"/>
</dbReference>
<feature type="compositionally biased region" description="Acidic residues" evidence="2">
    <location>
        <begin position="122"/>
        <end position="140"/>
    </location>
</feature>
<dbReference type="GO" id="GO:0003676">
    <property type="term" value="F:nucleic acid binding"/>
    <property type="evidence" value="ECO:0007669"/>
    <property type="project" value="InterPro"/>
</dbReference>
<feature type="region of interest" description="Disordered" evidence="2">
    <location>
        <begin position="118"/>
        <end position="193"/>
    </location>
</feature>
<evidence type="ECO:0000256" key="2">
    <source>
        <dbReference type="SAM" id="MobiDB-lite"/>
    </source>
</evidence>
<evidence type="ECO:0000313" key="5">
    <source>
        <dbReference type="Proteomes" id="UP000646827"/>
    </source>
</evidence>
<dbReference type="SMART" id="SM00343">
    <property type="entry name" value="ZnF_C2HC"/>
    <property type="match status" value="3"/>
</dbReference>
<protein>
    <recommendedName>
        <fullName evidence="3">CCHC-type domain-containing protein</fullName>
    </recommendedName>
</protein>
<feature type="compositionally biased region" description="Acidic residues" evidence="2">
    <location>
        <begin position="147"/>
        <end position="160"/>
    </location>
</feature>
<feature type="region of interest" description="Disordered" evidence="2">
    <location>
        <begin position="1"/>
        <end position="40"/>
    </location>
</feature>